<evidence type="ECO:0000256" key="9">
    <source>
        <dbReference type="ARBA" id="ARBA00022946"/>
    </source>
</evidence>
<comment type="cofactor">
    <cofactor evidence="2">
        <name>Mg(2+)</name>
        <dbReference type="ChEBI" id="CHEBI:18420"/>
    </cofactor>
</comment>
<reference evidence="14" key="1">
    <citation type="journal article" date="2018" name="Nat. Microbiol.">
        <title>Leveraging single-cell genomics to expand the fungal tree of life.</title>
        <authorList>
            <person name="Ahrendt S.R."/>
            <person name="Quandt C.A."/>
            <person name="Ciobanu D."/>
            <person name="Clum A."/>
            <person name="Salamov A."/>
            <person name="Andreopoulos B."/>
            <person name="Cheng J.F."/>
            <person name="Woyke T."/>
            <person name="Pelin A."/>
            <person name="Henrissat B."/>
            <person name="Reynolds N.K."/>
            <person name="Benny G.L."/>
            <person name="Smith M.E."/>
            <person name="James T.Y."/>
            <person name="Grigoriev I.V."/>
        </authorList>
    </citation>
    <scope>NUCLEOTIDE SEQUENCE [LARGE SCALE GENOMIC DNA]</scope>
    <source>
        <strain evidence="14">Benny S71-1</strain>
    </source>
</reference>
<dbReference type="GO" id="GO:0003724">
    <property type="term" value="F:RNA helicase activity"/>
    <property type="evidence" value="ECO:0007669"/>
    <property type="project" value="UniProtKB-EC"/>
</dbReference>
<dbReference type="FunFam" id="3.40.50.300:FF:000957">
    <property type="entry name" value="ATP-dependent RNA helicase SUV3L, mitochondrial"/>
    <property type="match status" value="1"/>
</dbReference>
<evidence type="ECO:0000313" key="13">
    <source>
        <dbReference type="EMBL" id="RKP25546.1"/>
    </source>
</evidence>
<keyword evidence="9" id="KW-0809">Transit peptide</keyword>
<dbReference type="CDD" id="cd18805">
    <property type="entry name" value="SF2_C_suv3"/>
    <property type="match status" value="1"/>
</dbReference>
<evidence type="ECO:0000256" key="8">
    <source>
        <dbReference type="ARBA" id="ARBA00022840"/>
    </source>
</evidence>
<organism evidence="13 14">
    <name type="scientific">Syncephalis pseudoplumigaleata</name>
    <dbReference type="NCBI Taxonomy" id="1712513"/>
    <lineage>
        <taxon>Eukaryota</taxon>
        <taxon>Fungi</taxon>
        <taxon>Fungi incertae sedis</taxon>
        <taxon>Zoopagomycota</taxon>
        <taxon>Zoopagomycotina</taxon>
        <taxon>Zoopagomycetes</taxon>
        <taxon>Zoopagales</taxon>
        <taxon>Piptocephalidaceae</taxon>
        <taxon>Syncephalis</taxon>
    </lineage>
</organism>
<accession>A0A4P9YZI2</accession>
<comment type="catalytic activity">
    <reaction evidence="11">
        <text>ATP + H2O = ADP + phosphate + H(+)</text>
        <dbReference type="Rhea" id="RHEA:13065"/>
        <dbReference type="ChEBI" id="CHEBI:15377"/>
        <dbReference type="ChEBI" id="CHEBI:15378"/>
        <dbReference type="ChEBI" id="CHEBI:30616"/>
        <dbReference type="ChEBI" id="CHEBI:43474"/>
        <dbReference type="ChEBI" id="CHEBI:456216"/>
        <dbReference type="EC" id="3.6.4.13"/>
    </reaction>
</comment>
<comment type="cofactor">
    <cofactor evidence="1">
        <name>Mn(2+)</name>
        <dbReference type="ChEBI" id="CHEBI:29035"/>
    </cofactor>
</comment>
<dbReference type="SUPFAM" id="SSF52540">
    <property type="entry name" value="P-loop containing nucleoside triphosphate hydrolases"/>
    <property type="match status" value="1"/>
</dbReference>
<dbReference type="Gene3D" id="1.20.272.40">
    <property type="match status" value="1"/>
</dbReference>
<dbReference type="Pfam" id="PF00271">
    <property type="entry name" value="Helicase_C"/>
    <property type="match status" value="1"/>
</dbReference>
<dbReference type="InterPro" id="IPR001650">
    <property type="entry name" value="Helicase_C-like"/>
</dbReference>
<dbReference type="GO" id="GO:0000965">
    <property type="term" value="P:mitochondrial RNA 3'-end processing"/>
    <property type="evidence" value="ECO:0007669"/>
    <property type="project" value="TreeGrafter"/>
</dbReference>
<dbReference type="SMART" id="SM00490">
    <property type="entry name" value="HELICc"/>
    <property type="match status" value="1"/>
</dbReference>
<evidence type="ECO:0000256" key="11">
    <source>
        <dbReference type="ARBA" id="ARBA00047984"/>
    </source>
</evidence>
<dbReference type="FunFam" id="3.40.50.300:FF:000269">
    <property type="entry name" value="ATP-dependent RNA helicase SUPV3L1, mitochondrial"/>
    <property type="match status" value="1"/>
</dbReference>
<evidence type="ECO:0000256" key="2">
    <source>
        <dbReference type="ARBA" id="ARBA00001946"/>
    </source>
</evidence>
<keyword evidence="7" id="KW-0347">Helicase</keyword>
<dbReference type="OrthoDB" id="6692397at2759"/>
<dbReference type="CDD" id="cd17913">
    <property type="entry name" value="DEXQc_Suv3"/>
    <property type="match status" value="1"/>
</dbReference>
<keyword evidence="14" id="KW-1185">Reference proteome</keyword>
<dbReference type="GO" id="GO:0005524">
    <property type="term" value="F:ATP binding"/>
    <property type="evidence" value="ECO:0007669"/>
    <property type="project" value="UniProtKB-KW"/>
</dbReference>
<dbReference type="InterPro" id="IPR050699">
    <property type="entry name" value="RNA-DNA_Helicase"/>
</dbReference>
<dbReference type="Gene3D" id="3.40.50.300">
    <property type="entry name" value="P-loop containing nucleotide triphosphate hydrolases"/>
    <property type="match status" value="2"/>
</dbReference>
<keyword evidence="10" id="KW-0496">Mitochondrion</keyword>
<dbReference type="PROSITE" id="PS51194">
    <property type="entry name" value="HELICASE_CTER"/>
    <property type="match status" value="1"/>
</dbReference>
<feature type="domain" description="Helicase C-terminal" evidence="12">
    <location>
        <begin position="171"/>
        <end position="324"/>
    </location>
</feature>
<evidence type="ECO:0000259" key="12">
    <source>
        <dbReference type="PROSITE" id="PS51194"/>
    </source>
</evidence>
<proteinExistence type="predicted"/>
<evidence type="ECO:0000256" key="1">
    <source>
        <dbReference type="ARBA" id="ARBA00001936"/>
    </source>
</evidence>
<evidence type="ECO:0000256" key="5">
    <source>
        <dbReference type="ARBA" id="ARBA00022741"/>
    </source>
</evidence>
<dbReference type="Proteomes" id="UP000278143">
    <property type="component" value="Unassembled WGS sequence"/>
</dbReference>
<evidence type="ECO:0000256" key="3">
    <source>
        <dbReference type="ARBA" id="ARBA00004173"/>
    </source>
</evidence>
<dbReference type="GO" id="GO:0016787">
    <property type="term" value="F:hydrolase activity"/>
    <property type="evidence" value="ECO:0007669"/>
    <property type="project" value="UniProtKB-KW"/>
</dbReference>
<keyword evidence="5" id="KW-0547">Nucleotide-binding</keyword>
<dbReference type="PANTHER" id="PTHR12131">
    <property type="entry name" value="ATP-DEPENDENT RNA AND DNA HELICASE"/>
    <property type="match status" value="1"/>
</dbReference>
<dbReference type="AlphaFoldDB" id="A0A4P9YZI2"/>
<dbReference type="InterPro" id="IPR041082">
    <property type="entry name" value="Suv3_C_1"/>
</dbReference>
<evidence type="ECO:0000313" key="14">
    <source>
        <dbReference type="Proteomes" id="UP000278143"/>
    </source>
</evidence>
<keyword evidence="8" id="KW-0067">ATP-binding</keyword>
<name>A0A4P9YZI2_9FUNG</name>
<evidence type="ECO:0000256" key="10">
    <source>
        <dbReference type="ARBA" id="ARBA00023128"/>
    </source>
</evidence>
<keyword evidence="6 13" id="KW-0378">Hydrolase</keyword>
<evidence type="ECO:0000256" key="6">
    <source>
        <dbReference type="ARBA" id="ARBA00022801"/>
    </source>
</evidence>
<dbReference type="Pfam" id="PF22527">
    <property type="entry name" value="DEXQc_Suv3"/>
    <property type="match status" value="1"/>
</dbReference>
<dbReference type="GO" id="GO:0045025">
    <property type="term" value="C:mitochondrial degradosome"/>
    <property type="evidence" value="ECO:0007669"/>
    <property type="project" value="TreeGrafter"/>
</dbReference>
<dbReference type="EMBL" id="KZ989708">
    <property type="protein sequence ID" value="RKP25546.1"/>
    <property type="molecule type" value="Genomic_DNA"/>
</dbReference>
<dbReference type="InterPro" id="IPR027417">
    <property type="entry name" value="P-loop_NTPase"/>
</dbReference>
<dbReference type="InterPro" id="IPR055206">
    <property type="entry name" value="DEXQc_SUV3"/>
</dbReference>
<dbReference type="EC" id="3.6.4.13" evidence="4"/>
<evidence type="ECO:0000256" key="4">
    <source>
        <dbReference type="ARBA" id="ARBA00012552"/>
    </source>
</evidence>
<gene>
    <name evidence="13" type="ORF">SYNPS1DRAFT_32951</name>
</gene>
<comment type="subcellular location">
    <subcellularLocation>
        <location evidence="3">Mitochondrion</location>
    </subcellularLocation>
</comment>
<protein>
    <recommendedName>
        <fullName evidence="4">RNA helicase</fullName>
        <ecNumber evidence="4">3.6.4.13</ecNumber>
    </recommendedName>
</protein>
<evidence type="ECO:0000256" key="7">
    <source>
        <dbReference type="ARBA" id="ARBA00022806"/>
    </source>
</evidence>
<dbReference type="PANTHER" id="PTHR12131:SF1">
    <property type="entry name" value="ATP-DEPENDENT RNA HELICASE SUPV3L1, MITOCHONDRIAL-RELATED"/>
    <property type="match status" value="1"/>
</dbReference>
<dbReference type="Pfam" id="PF18147">
    <property type="entry name" value="Suv3_C_1"/>
    <property type="match status" value="1"/>
</dbReference>
<dbReference type="InterPro" id="IPR044774">
    <property type="entry name" value="Suv3_DEXQc"/>
</dbReference>
<sequence length="410" mass="46130">MRRPSEWHIGARATRRRIIMHVGPTNSGKTYNAMQRLQTAESGVYCGPLRLLAHEVYERFNSAGHLCNLITGEDRRIREDVYVPLTSCTVEMVPLNQKLEVAVVDEIQMIADPSRGWAWTHALLGLQAKEIHLCGEPTAIDLIKRICETLNEEVEVNEYERLSPLQLADKSLNGNLKNIRKGDCIVTFSREGIFGLKQEIEMQTGYRCAVIYGALPPETRAEQARLFNDPNSGYDVLVASDAIGMGLNLNIRRVIFETMEKFDGKAVRPLQTSQVKQIAGRAGRFQTAYAVGEATTLEKSDLPKLHRVMATPQDNLKSAGLQPTVSTIEQFAHQLPRMPYSQLLGQFEDMAKLDGRYFMCNFKDAKQIAERIEDLDMLLPDRYMFCTSPANVRDLIVVKNLYKVGAPVAV</sequence>